<dbReference type="PROSITE" id="PS50068">
    <property type="entry name" value="LDLRA_2"/>
    <property type="match status" value="1"/>
</dbReference>
<evidence type="ECO:0000256" key="2">
    <source>
        <dbReference type="PROSITE-ProRule" id="PRU00124"/>
    </source>
</evidence>
<comment type="caution">
    <text evidence="3">The sequence shown here is derived from an EMBL/GenBank/DDBJ whole genome shotgun (WGS) entry which is preliminary data.</text>
</comment>
<dbReference type="InterPro" id="IPR023415">
    <property type="entry name" value="LDLR_class-A_CS"/>
</dbReference>
<comment type="caution">
    <text evidence="2">Lacks conserved residue(s) required for the propagation of feature annotation.</text>
</comment>
<name>A0A3S5AMG5_9PLAT</name>
<dbReference type="Gene3D" id="4.10.400.10">
    <property type="entry name" value="Low-density Lipoprotein Receptor"/>
    <property type="match status" value="1"/>
</dbReference>
<dbReference type="InterPro" id="IPR036055">
    <property type="entry name" value="LDL_receptor-like_sf"/>
</dbReference>
<dbReference type="OrthoDB" id="6239681at2759"/>
<dbReference type="SUPFAM" id="SSF57424">
    <property type="entry name" value="LDL receptor-like module"/>
    <property type="match status" value="1"/>
</dbReference>
<dbReference type="EMBL" id="CAAALY010245196">
    <property type="protein sequence ID" value="VEL33124.1"/>
    <property type="molecule type" value="Genomic_DNA"/>
</dbReference>
<keyword evidence="1" id="KW-1015">Disulfide bond</keyword>
<dbReference type="Proteomes" id="UP000784294">
    <property type="component" value="Unassembled WGS sequence"/>
</dbReference>
<evidence type="ECO:0000256" key="1">
    <source>
        <dbReference type="ARBA" id="ARBA00023157"/>
    </source>
</evidence>
<evidence type="ECO:0000313" key="3">
    <source>
        <dbReference type="EMBL" id="VEL33124.1"/>
    </source>
</evidence>
<accession>A0A3S5AMG5</accession>
<dbReference type="SMART" id="SM00192">
    <property type="entry name" value="LDLa"/>
    <property type="match status" value="1"/>
</dbReference>
<sequence length="72" mass="8098">MLFRLITRIQSLATADGMELQQKNECSPDQPFPCKTPGQCISLGFLCDGQNDCDDEYDEDPLLCIASKWRLA</sequence>
<dbReference type="Pfam" id="PF00057">
    <property type="entry name" value="Ldl_recept_a"/>
    <property type="match status" value="1"/>
</dbReference>
<evidence type="ECO:0000313" key="4">
    <source>
        <dbReference type="Proteomes" id="UP000784294"/>
    </source>
</evidence>
<dbReference type="PANTHER" id="PTHR20967">
    <property type="entry name" value="PROHORMONE-4"/>
    <property type="match status" value="1"/>
</dbReference>
<proteinExistence type="predicted"/>
<reference evidence="3" key="1">
    <citation type="submission" date="2018-11" db="EMBL/GenBank/DDBJ databases">
        <authorList>
            <consortium name="Pathogen Informatics"/>
        </authorList>
    </citation>
    <scope>NUCLEOTIDE SEQUENCE</scope>
</reference>
<dbReference type="PANTHER" id="PTHR20967:SF0">
    <property type="entry name" value="PROHORMONE-4"/>
    <property type="match status" value="1"/>
</dbReference>
<protein>
    <submittedName>
        <fullName evidence="3">Uncharacterized protein</fullName>
    </submittedName>
</protein>
<organism evidence="3 4">
    <name type="scientific">Protopolystoma xenopodis</name>
    <dbReference type="NCBI Taxonomy" id="117903"/>
    <lineage>
        <taxon>Eukaryota</taxon>
        <taxon>Metazoa</taxon>
        <taxon>Spiralia</taxon>
        <taxon>Lophotrochozoa</taxon>
        <taxon>Platyhelminthes</taxon>
        <taxon>Monogenea</taxon>
        <taxon>Polyopisthocotylea</taxon>
        <taxon>Polystomatidea</taxon>
        <taxon>Polystomatidae</taxon>
        <taxon>Protopolystoma</taxon>
    </lineage>
</organism>
<gene>
    <name evidence="3" type="ORF">PXEA_LOCUS26564</name>
</gene>
<dbReference type="CDD" id="cd00112">
    <property type="entry name" value="LDLa"/>
    <property type="match status" value="1"/>
</dbReference>
<dbReference type="AlphaFoldDB" id="A0A3S5AMG5"/>
<dbReference type="InterPro" id="IPR002172">
    <property type="entry name" value="LDrepeatLR_classA_rpt"/>
</dbReference>
<keyword evidence="4" id="KW-1185">Reference proteome</keyword>
<dbReference type="InterPro" id="IPR053103">
    <property type="entry name" value="IDLSRF-like_peptide"/>
</dbReference>
<dbReference type="PROSITE" id="PS01209">
    <property type="entry name" value="LDLRA_1"/>
    <property type="match status" value="1"/>
</dbReference>